<protein>
    <submittedName>
        <fullName evidence="3">Choice-of-anchor L domain-containing protein</fullName>
    </submittedName>
</protein>
<feature type="domain" description="Ice-binding protein C-terminal" evidence="2">
    <location>
        <begin position="266"/>
        <end position="290"/>
    </location>
</feature>
<evidence type="ECO:0000313" key="4">
    <source>
        <dbReference type="Proteomes" id="UP001165541"/>
    </source>
</evidence>
<evidence type="ECO:0000259" key="2">
    <source>
        <dbReference type="Pfam" id="PF07589"/>
    </source>
</evidence>
<reference evidence="3" key="1">
    <citation type="submission" date="2022-05" db="EMBL/GenBank/DDBJ databases">
        <title>Schlegelella sp. nov., isolated from mangrove soil.</title>
        <authorList>
            <person name="Liu Y."/>
            <person name="Ge X."/>
            <person name="Liu W."/>
        </authorList>
    </citation>
    <scope>NUCLEOTIDE SEQUENCE</scope>
    <source>
        <strain evidence="3">S2-27</strain>
    </source>
</reference>
<sequence length="297" mass="30541">MKRLLAAGMAVALVSAAQAVTVVPLTDASTVGGTLVDHLLQPSSGLTVQPGSVQYIGNTAVGQSGTYSGFDFAATGGRAALSIADGIVLSSGSAQVPDSNTAEGYTTITGTGGSEVISEITDRDSYDQNLLSFSFEAVAGSTSVSASFIFGTDEYPEFAESPFVDGFAFVVDGVNYATFPDGSPVSLLTYESNDNLLDNQEGLYGIEYDGLTQRLTITGLLDTTRSVHTLDIIVADTGDEEYDSAVYLSGLRAGTAGSGGVTPPPPIPEPETYALMLAGLAGVGFITRRRSRAKAAA</sequence>
<dbReference type="Proteomes" id="UP001165541">
    <property type="component" value="Unassembled WGS sequence"/>
</dbReference>
<keyword evidence="1" id="KW-0732">Signal</keyword>
<gene>
    <name evidence="3" type="ORF">M8A51_05735</name>
</gene>
<name>A0ABT0YJW8_9BURK</name>
<comment type="caution">
    <text evidence="3">The sequence shown here is derived from an EMBL/GenBank/DDBJ whole genome shotgun (WGS) entry which is preliminary data.</text>
</comment>
<dbReference type="InterPro" id="IPR013424">
    <property type="entry name" value="Ice-binding_C"/>
</dbReference>
<evidence type="ECO:0000313" key="3">
    <source>
        <dbReference type="EMBL" id="MCM5679031.1"/>
    </source>
</evidence>
<feature type="signal peptide" evidence="1">
    <location>
        <begin position="1"/>
        <end position="19"/>
    </location>
</feature>
<accession>A0ABT0YJW8</accession>
<dbReference type="NCBIfam" id="NF038133">
    <property type="entry name" value="choice_anch_L"/>
    <property type="match status" value="1"/>
</dbReference>
<evidence type="ECO:0000256" key="1">
    <source>
        <dbReference type="SAM" id="SignalP"/>
    </source>
</evidence>
<keyword evidence="4" id="KW-1185">Reference proteome</keyword>
<feature type="chain" id="PRO_5045091676" evidence="1">
    <location>
        <begin position="20"/>
        <end position="297"/>
    </location>
</feature>
<dbReference type="InterPro" id="IPR049804">
    <property type="entry name" value="Choice_anch_L"/>
</dbReference>
<organism evidence="3 4">
    <name type="scientific">Caldimonas mangrovi</name>
    <dbReference type="NCBI Taxonomy" id="2944811"/>
    <lineage>
        <taxon>Bacteria</taxon>
        <taxon>Pseudomonadati</taxon>
        <taxon>Pseudomonadota</taxon>
        <taxon>Betaproteobacteria</taxon>
        <taxon>Burkholderiales</taxon>
        <taxon>Sphaerotilaceae</taxon>
        <taxon>Caldimonas</taxon>
    </lineage>
</organism>
<dbReference type="Pfam" id="PF07589">
    <property type="entry name" value="PEP-CTERM"/>
    <property type="match status" value="1"/>
</dbReference>
<dbReference type="RefSeq" id="WP_251777219.1">
    <property type="nucleotide sequence ID" value="NZ_JAMKFE010000003.1"/>
</dbReference>
<dbReference type="EMBL" id="JAMKFE010000003">
    <property type="protein sequence ID" value="MCM5679031.1"/>
    <property type="molecule type" value="Genomic_DNA"/>
</dbReference>
<dbReference type="NCBIfam" id="TIGR02595">
    <property type="entry name" value="PEP_CTERM"/>
    <property type="match status" value="1"/>
</dbReference>
<proteinExistence type="predicted"/>